<dbReference type="EMBL" id="FPAB01000023">
    <property type="protein sequence ID" value="SFT24050.1"/>
    <property type="molecule type" value="Genomic_DNA"/>
</dbReference>
<dbReference type="RefSeq" id="WP_093844593.1">
    <property type="nucleotide sequence ID" value="NZ_FPAB01000023.1"/>
</dbReference>
<evidence type="ECO:0000313" key="2">
    <source>
        <dbReference type="Proteomes" id="UP000198873"/>
    </source>
</evidence>
<proteinExistence type="predicted"/>
<name>A0A1I6WDH2_9ACTN</name>
<gene>
    <name evidence="1" type="ORF">SAMN05444716_1231</name>
</gene>
<keyword evidence="2" id="KW-1185">Reference proteome</keyword>
<accession>A0A1I6WDH2</accession>
<reference evidence="2" key="1">
    <citation type="submission" date="2016-10" db="EMBL/GenBank/DDBJ databases">
        <authorList>
            <person name="Varghese N."/>
            <person name="Submissions S."/>
        </authorList>
    </citation>
    <scope>NUCLEOTIDE SEQUENCE [LARGE SCALE GENOMIC DNA]</scope>
    <source>
        <strain evidence="2">CGMCC 4.7047</strain>
    </source>
</reference>
<sequence>MWFIHQIEATDDTQHPSWYTVIRSDEAEEYDGTAAAYGRAVLENWIDDAAARGEEGSDHVDEDGNGLLRVRVAFAGDAEAFDGPAGTDVAVVEATDLAEVVPPELAAVDAARENILYAERMVMLGHAQLATALDAARRGGHGANVLAERVTAAVSRPVALRMMPKVPVRVVWSVVRGESPTARIVEPGVAGVDVPEVILEWAAGHGLSVDDPDVWLGVTLASDAGEVPGEIAYRDGAVSESDGEAIRRQLAGEHEHH</sequence>
<organism evidence="1 2">
    <name type="scientific">Streptomyces harbinensis</name>
    <dbReference type="NCBI Taxonomy" id="1176198"/>
    <lineage>
        <taxon>Bacteria</taxon>
        <taxon>Bacillati</taxon>
        <taxon>Actinomycetota</taxon>
        <taxon>Actinomycetes</taxon>
        <taxon>Kitasatosporales</taxon>
        <taxon>Streptomycetaceae</taxon>
        <taxon>Streptomyces</taxon>
    </lineage>
</organism>
<protein>
    <submittedName>
        <fullName evidence="1">Uncharacterized protein</fullName>
    </submittedName>
</protein>
<dbReference type="AlphaFoldDB" id="A0A1I6WDH2"/>
<dbReference type="Proteomes" id="UP000198873">
    <property type="component" value="Unassembled WGS sequence"/>
</dbReference>
<evidence type="ECO:0000313" key="1">
    <source>
        <dbReference type="EMBL" id="SFT24050.1"/>
    </source>
</evidence>